<name>A0ABS3KIB1_9PROT</name>
<evidence type="ECO:0000256" key="2">
    <source>
        <dbReference type="ARBA" id="ARBA00022448"/>
    </source>
</evidence>
<evidence type="ECO:0000256" key="5">
    <source>
        <dbReference type="ARBA" id="ARBA00023065"/>
    </source>
</evidence>
<dbReference type="PRINTS" id="PR00762">
    <property type="entry name" value="CLCHANNEL"/>
</dbReference>
<dbReference type="PANTHER" id="PTHR45711:SF6">
    <property type="entry name" value="CHLORIDE CHANNEL PROTEIN"/>
    <property type="match status" value="1"/>
</dbReference>
<gene>
    <name evidence="9" type="primary">clcA</name>
    <name evidence="9" type="ORF">IAI60_21555</name>
</gene>
<evidence type="ECO:0000313" key="10">
    <source>
        <dbReference type="Proteomes" id="UP001518990"/>
    </source>
</evidence>
<dbReference type="Gene3D" id="1.10.3080.10">
    <property type="entry name" value="Clc chloride channel"/>
    <property type="match status" value="1"/>
</dbReference>
<dbReference type="Proteomes" id="UP001518990">
    <property type="component" value="Unassembled WGS sequence"/>
</dbReference>
<dbReference type="InterPro" id="IPR001807">
    <property type="entry name" value="ClC"/>
</dbReference>
<dbReference type="NCBIfam" id="NF003640">
    <property type="entry name" value="PRK05277.1"/>
    <property type="match status" value="1"/>
</dbReference>
<keyword evidence="5" id="KW-0406">Ion transport</keyword>
<reference evidence="9 10" key="1">
    <citation type="submission" date="2020-09" db="EMBL/GenBank/DDBJ databases">
        <title>Roseomonas.</title>
        <authorList>
            <person name="Zhu W."/>
        </authorList>
    </citation>
    <scope>NUCLEOTIDE SEQUENCE [LARGE SCALE GENOMIC DNA]</scope>
    <source>
        <strain evidence="9 10">1311</strain>
    </source>
</reference>
<dbReference type="EMBL" id="JACTNF010000049">
    <property type="protein sequence ID" value="MBO1077194.1"/>
    <property type="molecule type" value="Genomic_DNA"/>
</dbReference>
<feature type="transmembrane region" description="Helical" evidence="8">
    <location>
        <begin position="266"/>
        <end position="285"/>
    </location>
</feature>
<keyword evidence="7" id="KW-0868">Chloride</keyword>
<dbReference type="SUPFAM" id="SSF81340">
    <property type="entry name" value="Clc chloride channel"/>
    <property type="match status" value="1"/>
</dbReference>
<keyword evidence="10" id="KW-1185">Reference proteome</keyword>
<evidence type="ECO:0000256" key="4">
    <source>
        <dbReference type="ARBA" id="ARBA00022989"/>
    </source>
</evidence>
<feature type="transmembrane region" description="Helical" evidence="8">
    <location>
        <begin position="57"/>
        <end position="76"/>
    </location>
</feature>
<keyword evidence="3 8" id="KW-0812">Transmembrane</keyword>
<comment type="subcellular location">
    <subcellularLocation>
        <location evidence="1">Membrane</location>
        <topology evidence="1">Multi-pass membrane protein</topology>
    </subcellularLocation>
</comment>
<evidence type="ECO:0000256" key="1">
    <source>
        <dbReference type="ARBA" id="ARBA00004141"/>
    </source>
</evidence>
<accession>A0ABS3KIB1</accession>
<feature type="transmembrane region" description="Helical" evidence="8">
    <location>
        <begin position="191"/>
        <end position="211"/>
    </location>
</feature>
<organism evidence="9 10">
    <name type="scientific">Roseomonas marmotae</name>
    <dbReference type="NCBI Taxonomy" id="2768161"/>
    <lineage>
        <taxon>Bacteria</taxon>
        <taxon>Pseudomonadati</taxon>
        <taxon>Pseudomonadota</taxon>
        <taxon>Alphaproteobacteria</taxon>
        <taxon>Acetobacterales</taxon>
        <taxon>Roseomonadaceae</taxon>
        <taxon>Roseomonas</taxon>
    </lineage>
</organism>
<feature type="transmembrane region" description="Helical" evidence="8">
    <location>
        <begin position="223"/>
        <end position="246"/>
    </location>
</feature>
<dbReference type="PANTHER" id="PTHR45711">
    <property type="entry name" value="CHLORIDE CHANNEL PROTEIN"/>
    <property type="match status" value="1"/>
</dbReference>
<feature type="transmembrane region" description="Helical" evidence="8">
    <location>
        <begin position="154"/>
        <end position="179"/>
    </location>
</feature>
<evidence type="ECO:0000256" key="7">
    <source>
        <dbReference type="ARBA" id="ARBA00023214"/>
    </source>
</evidence>
<feature type="transmembrane region" description="Helical" evidence="8">
    <location>
        <begin position="107"/>
        <end position="124"/>
    </location>
</feature>
<keyword evidence="6 8" id="KW-0472">Membrane</keyword>
<sequence>MDLAGQPDTPLRQARFVAVALVAGGLTGVFGGLFHLLIDNIIDWPQWLARHIEGWRLIGACALVTMVATVFAVFITRRFAPEAGGSGVPEIEGAIEGIRHVRWQRVLPVKFVAGVLAIGSGLVLGREGPTIHMGGSAALVATSIFGVKGVDRQALLAAGAGAGLACAFNAPMAAVLFVIEETRKQFPYTFRTYMGVFAAAVTGTAVTELISGVRPDLPLAAGMAALSSLPLFGLLGALLGVVGVLFNASIMKMLDVAAAWQKRAPYVWPAVVGLVVGALLVVAPRTVTGGERVITEIALATPGIAVLLMLAAVRFITAVSSYSTGTPGGIFAPILSLAACLGLAFGQIVQVALPEAFSGMSLTPVSFGIVAMAALFTASVRAPAVGVVLVMELTASYDLTLPTLAACLTASLVAQWLGGRPIYAQMLERTLALAGVAQQTTRSPSTGLAADPDRP</sequence>
<feature type="transmembrane region" description="Helical" evidence="8">
    <location>
        <begin position="330"/>
        <end position="353"/>
    </location>
</feature>
<proteinExistence type="predicted"/>
<protein>
    <submittedName>
        <fullName evidence="9">H(+)/Cl(-) exchange transporter ClcA</fullName>
    </submittedName>
</protein>
<keyword evidence="2" id="KW-0813">Transport</keyword>
<comment type="caution">
    <text evidence="9">The sequence shown here is derived from an EMBL/GenBank/DDBJ whole genome shotgun (WGS) entry which is preliminary data.</text>
</comment>
<dbReference type="InterPro" id="IPR014743">
    <property type="entry name" value="Cl-channel_core"/>
</dbReference>
<dbReference type="CDD" id="cd01031">
    <property type="entry name" value="EriC"/>
    <property type="match status" value="1"/>
</dbReference>
<evidence type="ECO:0000256" key="6">
    <source>
        <dbReference type="ARBA" id="ARBA00023136"/>
    </source>
</evidence>
<feature type="transmembrane region" description="Helical" evidence="8">
    <location>
        <begin position="16"/>
        <end position="37"/>
    </location>
</feature>
<feature type="transmembrane region" description="Helical" evidence="8">
    <location>
        <begin position="297"/>
        <end position="318"/>
    </location>
</feature>
<dbReference type="RefSeq" id="WP_207451157.1">
    <property type="nucleotide sequence ID" value="NZ_CP061099.1"/>
</dbReference>
<feature type="transmembrane region" description="Helical" evidence="8">
    <location>
        <begin position="365"/>
        <end position="389"/>
    </location>
</feature>
<keyword evidence="4 8" id="KW-1133">Transmembrane helix</keyword>
<evidence type="ECO:0000256" key="3">
    <source>
        <dbReference type="ARBA" id="ARBA00022692"/>
    </source>
</evidence>
<evidence type="ECO:0000256" key="8">
    <source>
        <dbReference type="SAM" id="Phobius"/>
    </source>
</evidence>
<dbReference type="Pfam" id="PF00654">
    <property type="entry name" value="Voltage_CLC"/>
    <property type="match status" value="1"/>
</dbReference>
<evidence type="ECO:0000313" key="9">
    <source>
        <dbReference type="EMBL" id="MBO1077194.1"/>
    </source>
</evidence>